<feature type="compositionally biased region" description="Polar residues" evidence="1">
    <location>
        <begin position="266"/>
        <end position="277"/>
    </location>
</feature>
<evidence type="ECO:0000256" key="1">
    <source>
        <dbReference type="SAM" id="MobiDB-lite"/>
    </source>
</evidence>
<evidence type="ECO:0000313" key="4">
    <source>
        <dbReference type="Proteomes" id="UP000231530"/>
    </source>
</evidence>
<keyword evidence="2" id="KW-0472">Membrane</keyword>
<dbReference type="Proteomes" id="UP000231530">
    <property type="component" value="Unassembled WGS sequence"/>
</dbReference>
<accession>A0A2H0TW33</accession>
<keyword evidence="2" id="KW-0812">Transmembrane</keyword>
<reference evidence="4" key="1">
    <citation type="submission" date="2017-09" db="EMBL/GenBank/DDBJ databases">
        <title>Depth-based differentiation of microbial function through sediment-hosted aquifers and enrichment of novel symbionts in the deep terrestrial subsurface.</title>
        <authorList>
            <person name="Probst A.J."/>
            <person name="Ladd B."/>
            <person name="Jarett J.K."/>
            <person name="Geller-Mcgrath D.E."/>
            <person name="Sieber C.M.K."/>
            <person name="Emerson J.B."/>
            <person name="Anantharaman K."/>
            <person name="Thomas B.C."/>
            <person name="Malmstrom R."/>
            <person name="Stieglmeier M."/>
            <person name="Klingl A."/>
            <person name="Woyke T."/>
            <person name="Ryan C.M."/>
            <person name="Banfield J.F."/>
        </authorList>
    </citation>
    <scope>NUCLEOTIDE SEQUENCE [LARGE SCALE GENOMIC DNA]</scope>
</reference>
<keyword evidence="2" id="KW-1133">Transmembrane helix</keyword>
<gene>
    <name evidence="3" type="ORF">COU32_02435</name>
</gene>
<name>A0A2H0TW33_9BACT</name>
<evidence type="ECO:0008006" key="5">
    <source>
        <dbReference type="Google" id="ProtNLM"/>
    </source>
</evidence>
<feature type="region of interest" description="Disordered" evidence="1">
    <location>
        <begin position="252"/>
        <end position="286"/>
    </location>
</feature>
<sequence length="657" mass="71718">MDEEQVQVQTVSVSKTKMAIAIGLLGLSALAAGFTGMRARSTVKADLVFAKSTVNVEDGMNMFSITLMNKGSLAVTSPFVLNIRLGDHKNVIHTMKVQNPPSADIKGSYENLDSKDGSFDILVKNFKLKPGQATTITYWFVIPSEYEAENLPFTYTWDTTNIVSEKNELNTYKGSFNIEEMRLITEAGQIPTSTTTSTLPDLTIKNFTITDTLDPNVKNFDITIKNIGEATAVGTNLDTGFKHFSVQSFGITPEGDLTDGPRFASVDTQTTPDTNQPELGPGQELTISTPVNLTSSGFDDVNQIKMKVDWSTGVFHNIYPFTFAQAGYIQESNEDNNELTKLVDIREKLSDLIIEDFTITPSTNQGMTHFNVTIKNIGEGTAGPLSMSGMHGTFQVQLYFVGEDGTVMPINGHLASDTFHTNTKLAPGKELTISQDINISLGNHTKMKMKVDWLEGQITSLIPFIYPNGGYIQESNEDNNELTKNIVSDEASVVQVIKHTSHSTGQQVPNTASVVGAFTFVAPGQTVSLKNVTMQLTGTFIGQNIGDNSVTVKIYDGSNGTFDSHTSQLLGSGTISNVDAGTSNSSQITFTLNQEWSDTRTMFFVIDTTDSDFDYSAPQQTKVLASKLTGFKWIDQNGNEHAANAGLSVNSDYYYYN</sequence>
<organism evidence="3 4">
    <name type="scientific">Candidatus Magasanikbacteria bacterium CG10_big_fil_rev_8_21_14_0_10_42_10</name>
    <dbReference type="NCBI Taxonomy" id="1974649"/>
    <lineage>
        <taxon>Bacteria</taxon>
        <taxon>Candidatus Magasanikiibacteriota</taxon>
    </lineage>
</organism>
<protein>
    <recommendedName>
        <fullName evidence="5">CARDB domain-containing protein</fullName>
    </recommendedName>
</protein>
<dbReference type="InterPro" id="IPR013783">
    <property type="entry name" value="Ig-like_fold"/>
</dbReference>
<dbReference type="AlphaFoldDB" id="A0A2H0TW33"/>
<comment type="caution">
    <text evidence="3">The sequence shown here is derived from an EMBL/GenBank/DDBJ whole genome shotgun (WGS) entry which is preliminary data.</text>
</comment>
<dbReference type="EMBL" id="PFBY01000030">
    <property type="protein sequence ID" value="PIR76374.1"/>
    <property type="molecule type" value="Genomic_DNA"/>
</dbReference>
<proteinExistence type="predicted"/>
<evidence type="ECO:0000313" key="3">
    <source>
        <dbReference type="EMBL" id="PIR76374.1"/>
    </source>
</evidence>
<dbReference type="Gene3D" id="2.60.40.10">
    <property type="entry name" value="Immunoglobulins"/>
    <property type="match status" value="2"/>
</dbReference>
<evidence type="ECO:0000256" key="2">
    <source>
        <dbReference type="SAM" id="Phobius"/>
    </source>
</evidence>
<feature type="transmembrane region" description="Helical" evidence="2">
    <location>
        <begin position="18"/>
        <end position="37"/>
    </location>
</feature>